<accession>A0ABD1WLR5</accession>
<evidence type="ECO:0000256" key="7">
    <source>
        <dbReference type="ARBA" id="ARBA00025274"/>
    </source>
</evidence>
<organism evidence="9 10">
    <name type="scientific">Forsythia ovata</name>
    <dbReference type="NCBI Taxonomy" id="205694"/>
    <lineage>
        <taxon>Eukaryota</taxon>
        <taxon>Viridiplantae</taxon>
        <taxon>Streptophyta</taxon>
        <taxon>Embryophyta</taxon>
        <taxon>Tracheophyta</taxon>
        <taxon>Spermatophyta</taxon>
        <taxon>Magnoliopsida</taxon>
        <taxon>eudicotyledons</taxon>
        <taxon>Gunneridae</taxon>
        <taxon>Pentapetalae</taxon>
        <taxon>asterids</taxon>
        <taxon>lamiids</taxon>
        <taxon>Lamiales</taxon>
        <taxon>Oleaceae</taxon>
        <taxon>Forsythieae</taxon>
        <taxon>Forsythia</taxon>
    </lineage>
</organism>
<evidence type="ECO:0000256" key="3">
    <source>
        <dbReference type="ARBA" id="ARBA00005199"/>
    </source>
</evidence>
<protein>
    <recommendedName>
        <fullName evidence="8">Trehalose 6-phosphate phosphatase</fullName>
        <ecNumber evidence="8">3.1.3.12</ecNumber>
    </recommendedName>
</protein>
<comment type="caution">
    <text evidence="9">The sequence shown here is derived from an EMBL/GenBank/DDBJ whole genome shotgun (WGS) entry which is preliminary data.</text>
</comment>
<evidence type="ECO:0000256" key="5">
    <source>
        <dbReference type="ARBA" id="ARBA00022801"/>
    </source>
</evidence>
<proteinExistence type="inferred from homology"/>
<dbReference type="InterPro" id="IPR036412">
    <property type="entry name" value="HAD-like_sf"/>
</dbReference>
<evidence type="ECO:0000256" key="6">
    <source>
        <dbReference type="ARBA" id="ARBA00023016"/>
    </source>
</evidence>
<dbReference type="EMBL" id="JBFOLJ010000003">
    <property type="protein sequence ID" value="KAL2550636.1"/>
    <property type="molecule type" value="Genomic_DNA"/>
</dbReference>
<evidence type="ECO:0000256" key="4">
    <source>
        <dbReference type="ARBA" id="ARBA00008770"/>
    </source>
</evidence>
<comment type="catalytic activity">
    <reaction evidence="1 8">
        <text>alpha,alpha-trehalose 6-phosphate + H2O = alpha,alpha-trehalose + phosphate</text>
        <dbReference type="Rhea" id="RHEA:23420"/>
        <dbReference type="ChEBI" id="CHEBI:15377"/>
        <dbReference type="ChEBI" id="CHEBI:16551"/>
        <dbReference type="ChEBI" id="CHEBI:43474"/>
        <dbReference type="ChEBI" id="CHEBI:58429"/>
        <dbReference type="EC" id="3.1.3.12"/>
    </reaction>
</comment>
<evidence type="ECO:0000313" key="10">
    <source>
        <dbReference type="Proteomes" id="UP001604277"/>
    </source>
</evidence>
<keyword evidence="10" id="KW-1185">Reference proteome</keyword>
<keyword evidence="5 8" id="KW-0378">Hydrolase</keyword>
<comment type="function">
    <text evidence="7">Removes the phosphate from trehalose 6-phosphate to produce free trehalose. Trehalose accumulation in plant may improve abiotic stress tolerance.</text>
</comment>
<dbReference type="InterPro" id="IPR003337">
    <property type="entry name" value="Trehalose_PPase"/>
</dbReference>
<comment type="similarity">
    <text evidence="4 8">Belongs to the trehalose phosphatase family.</text>
</comment>
<name>A0ABD1WLR5_9LAMI</name>
<dbReference type="GO" id="GO:0004805">
    <property type="term" value="F:trehalose-phosphatase activity"/>
    <property type="evidence" value="ECO:0007669"/>
    <property type="project" value="UniProtKB-EC"/>
</dbReference>
<dbReference type="GO" id="GO:0005992">
    <property type="term" value="P:trehalose biosynthetic process"/>
    <property type="evidence" value="ECO:0007669"/>
    <property type="project" value="UniProtKB-ARBA"/>
</dbReference>
<evidence type="ECO:0000256" key="1">
    <source>
        <dbReference type="ARBA" id="ARBA00000500"/>
    </source>
</evidence>
<comment type="pathway">
    <text evidence="3 8">Glycan biosynthesis; trehalose biosynthesis.</text>
</comment>
<dbReference type="Proteomes" id="UP001604277">
    <property type="component" value="Unassembled WGS sequence"/>
</dbReference>
<dbReference type="InterPro" id="IPR044651">
    <property type="entry name" value="OTSB-like"/>
</dbReference>
<dbReference type="Gene3D" id="3.40.50.1000">
    <property type="entry name" value="HAD superfamily/HAD-like"/>
    <property type="match status" value="2"/>
</dbReference>
<sequence>MVKENIRWLYQAIGLEKWLSKSQIIEPISGGMQEVEPTDSILSGPNTENENYISWLDEHPCALTSFHQMMIPAKGKQIVVFLDYDGTLSPIVNDPNRAFMSDPMRSAVHEVARHFPTAIISGRSRDKVYEFVKLDDVYYAGSHGMDIMGPPLLAKSYHDKYQINAQDEKGKEFTIFQPAQEYLPSIGKMLKELKTRTLDIPGALVEDNMFCISVHYRHVLEEDYEALEQIVWSVLSDYSCFHMTRGKKVMEIRPSIKWNKGDALEYLLDTLGFADSSNVLPFYLGDDKTDEDAFKVLKKRGQGYPIVVSSIPRETSASYSLRDSSEVLSFLIRLARWGETSA</sequence>
<dbReference type="PANTHER" id="PTHR43768">
    <property type="entry name" value="TREHALOSE 6-PHOSPHATE PHOSPHATASE"/>
    <property type="match status" value="1"/>
</dbReference>
<dbReference type="InterPro" id="IPR006379">
    <property type="entry name" value="HAD-SF_hydro_IIB"/>
</dbReference>
<evidence type="ECO:0000256" key="8">
    <source>
        <dbReference type="RuleBase" id="RU361117"/>
    </source>
</evidence>
<dbReference type="NCBIfam" id="TIGR00685">
    <property type="entry name" value="T6PP"/>
    <property type="match status" value="1"/>
</dbReference>
<comment type="cofactor">
    <cofactor evidence="2 8">
        <name>a divalent metal cation</name>
        <dbReference type="ChEBI" id="CHEBI:60240"/>
    </cofactor>
</comment>
<evidence type="ECO:0000313" key="9">
    <source>
        <dbReference type="EMBL" id="KAL2550636.1"/>
    </source>
</evidence>
<dbReference type="FunFam" id="3.30.70.1020:FF:000004">
    <property type="entry name" value="Trehalose 6-phosphate phosphatase"/>
    <property type="match status" value="1"/>
</dbReference>
<dbReference type="NCBIfam" id="TIGR01484">
    <property type="entry name" value="HAD-SF-IIB"/>
    <property type="match status" value="1"/>
</dbReference>
<dbReference type="PANTHER" id="PTHR43768:SF30">
    <property type="entry name" value="TREHALOSE 6-PHOSPHATE PHOSPHATASE"/>
    <property type="match status" value="1"/>
</dbReference>
<dbReference type="CDD" id="cd01627">
    <property type="entry name" value="HAD_TPP"/>
    <property type="match status" value="1"/>
</dbReference>
<dbReference type="EC" id="3.1.3.12" evidence="8"/>
<keyword evidence="6" id="KW-0346">Stress response</keyword>
<reference evidence="10" key="1">
    <citation type="submission" date="2024-07" db="EMBL/GenBank/DDBJ databases">
        <title>Two chromosome-level genome assemblies of Korean endemic species Abeliophyllum distichum and Forsythia ovata (Oleaceae).</title>
        <authorList>
            <person name="Jang H."/>
        </authorList>
    </citation>
    <scope>NUCLEOTIDE SEQUENCE [LARGE SCALE GENOMIC DNA]</scope>
</reference>
<gene>
    <name evidence="9" type="ORF">Fot_12166</name>
</gene>
<dbReference type="AlphaFoldDB" id="A0ABD1WLR5"/>
<dbReference type="InterPro" id="IPR023214">
    <property type="entry name" value="HAD_sf"/>
</dbReference>
<dbReference type="Pfam" id="PF02358">
    <property type="entry name" value="Trehalose_PPase"/>
    <property type="match status" value="1"/>
</dbReference>
<evidence type="ECO:0000256" key="2">
    <source>
        <dbReference type="ARBA" id="ARBA00001968"/>
    </source>
</evidence>
<dbReference type="SUPFAM" id="SSF56784">
    <property type="entry name" value="HAD-like"/>
    <property type="match status" value="1"/>
</dbReference>
<dbReference type="FunFam" id="3.40.50.1000:FF:000073">
    <property type="entry name" value="Trehalose 6-phosphate phosphatase"/>
    <property type="match status" value="1"/>
</dbReference>